<feature type="region of interest" description="Disordered" evidence="2">
    <location>
        <begin position="288"/>
        <end position="313"/>
    </location>
</feature>
<reference evidence="3" key="1">
    <citation type="submission" date="2021-06" db="EMBL/GenBank/DDBJ databases">
        <authorList>
            <person name="Hodson N. C."/>
            <person name="Mongue J. A."/>
            <person name="Jaron S. K."/>
        </authorList>
    </citation>
    <scope>NUCLEOTIDE SEQUENCE</scope>
</reference>
<organism evidence="3 4">
    <name type="scientific">Allacma fusca</name>
    <dbReference type="NCBI Taxonomy" id="39272"/>
    <lineage>
        <taxon>Eukaryota</taxon>
        <taxon>Metazoa</taxon>
        <taxon>Ecdysozoa</taxon>
        <taxon>Arthropoda</taxon>
        <taxon>Hexapoda</taxon>
        <taxon>Collembola</taxon>
        <taxon>Symphypleona</taxon>
        <taxon>Sminthuridae</taxon>
        <taxon>Allacma</taxon>
    </lineage>
</organism>
<dbReference type="InterPro" id="IPR038929">
    <property type="entry name" value="CCDC13"/>
</dbReference>
<feature type="coiled-coil region" evidence="1">
    <location>
        <begin position="416"/>
        <end position="481"/>
    </location>
</feature>
<evidence type="ECO:0000313" key="3">
    <source>
        <dbReference type="EMBL" id="CAG7821822.1"/>
    </source>
</evidence>
<feature type="compositionally biased region" description="Basic and acidic residues" evidence="2">
    <location>
        <begin position="149"/>
        <end position="161"/>
    </location>
</feature>
<evidence type="ECO:0000256" key="2">
    <source>
        <dbReference type="SAM" id="MobiDB-lite"/>
    </source>
</evidence>
<feature type="region of interest" description="Disordered" evidence="2">
    <location>
        <begin position="134"/>
        <end position="166"/>
    </location>
</feature>
<accession>A0A8J2KPX0</accession>
<dbReference type="OrthoDB" id="10070368at2759"/>
<proteinExistence type="predicted"/>
<keyword evidence="4" id="KW-1185">Reference proteome</keyword>
<evidence type="ECO:0000256" key="1">
    <source>
        <dbReference type="SAM" id="Coils"/>
    </source>
</evidence>
<comment type="caution">
    <text evidence="3">The sequence shown here is derived from an EMBL/GenBank/DDBJ whole genome shotgun (WGS) entry which is preliminary data.</text>
</comment>
<protein>
    <submittedName>
        <fullName evidence="3">Uncharacterized protein</fullName>
    </submittedName>
</protein>
<keyword evidence="1" id="KW-0175">Coiled coil</keyword>
<gene>
    <name evidence="3" type="ORF">AFUS01_LOCUS32130</name>
</gene>
<dbReference type="GO" id="GO:0034451">
    <property type="term" value="C:centriolar satellite"/>
    <property type="evidence" value="ECO:0007669"/>
    <property type="project" value="TreeGrafter"/>
</dbReference>
<dbReference type="Proteomes" id="UP000708208">
    <property type="component" value="Unassembled WGS sequence"/>
</dbReference>
<dbReference type="PANTHER" id="PTHR31935">
    <property type="entry name" value="COILED-COIL DOMAIN-CONTAINING PROTEIN 13"/>
    <property type="match status" value="1"/>
</dbReference>
<sequence length="640" mass="73501">MEVEPFSSNSHLNKQADKPIYDSRKEYTKLLNIPKDIIFPLELSIHLKERLHTALEEIFRLKKQLFNQDYEVNCLDLRDEIRKSDKYFEQKGELKMANPQMATKVVELSKKLRDMTADQESMKSRMKQIMSENESLKGKLNNLDQQKSQQEDSEKNKKSEEELLSTSQQLANTTNKMMDYRRQSQQLRIELRTALKALCQEVGEGTTPQGVLSTVASASWRGRQQQILGLQQKVLELQSKLNQCNQNPPNLALAGAGEPCQEGFSNCCSEAPDAHDDVRSVKSTISNSTLVSSTSTQRRLQGLHQQERNKHEQLEKTNQQLENVKKDLKSALLSLKASKARIETLEVQVRSYRGQIEVLEGKLGGKQVEIQDLLNESTRLNQELDIVKDRMRIVRDTTCSEVRDTNKALAHEKSHSSQLQKVVNDYEKKIDKLNEEVGSLQMNLVAYENAPKDELEARKRLQYLESQFEEMKEGLKASENETRRLLTLMEDSVGRTEEERNSHCNTQRHLIKSFAVIDHAENVINLCLDKGHISDKKVLETIEDLRSMRRELKTGDLYHLEPINVTDVRKLRSRISILSKEIQVLQNNLKASAGERKKDLQNFSTMIEKTRHEFFTAISNSVLAKQLGQRFNPKPSLESS</sequence>
<dbReference type="AlphaFoldDB" id="A0A8J2KPX0"/>
<dbReference type="GO" id="GO:1905515">
    <property type="term" value="P:non-motile cilium assembly"/>
    <property type="evidence" value="ECO:0007669"/>
    <property type="project" value="TreeGrafter"/>
</dbReference>
<evidence type="ECO:0000313" key="4">
    <source>
        <dbReference type="Proteomes" id="UP000708208"/>
    </source>
</evidence>
<dbReference type="EMBL" id="CAJVCH010522215">
    <property type="protein sequence ID" value="CAG7821822.1"/>
    <property type="molecule type" value="Genomic_DNA"/>
</dbReference>
<dbReference type="GO" id="GO:0031122">
    <property type="term" value="P:cytoplasmic microtubule organization"/>
    <property type="evidence" value="ECO:0007669"/>
    <property type="project" value="TreeGrafter"/>
</dbReference>
<feature type="compositionally biased region" description="Polar residues" evidence="2">
    <location>
        <begin position="288"/>
        <end position="299"/>
    </location>
</feature>
<name>A0A8J2KPX0_9HEXA</name>
<dbReference type="PANTHER" id="PTHR31935:SF1">
    <property type="entry name" value="COILED-COIL DOMAIN-CONTAINING PROTEIN 13"/>
    <property type="match status" value="1"/>
</dbReference>